<reference evidence="2" key="1">
    <citation type="submission" date="2022-08" db="EMBL/GenBank/DDBJ databases">
        <authorList>
            <person name="Giroux E."/>
            <person name="Giroux E."/>
        </authorList>
    </citation>
    <scope>NUCLEOTIDE SEQUENCE</scope>
    <source>
        <strain evidence="2">H1091258</strain>
    </source>
</reference>
<gene>
    <name evidence="2" type="ORF">CGXH109_LOCUS137190</name>
</gene>
<dbReference type="EMBL" id="CAMGZC010002092">
    <property type="protein sequence ID" value="CAI0654357.1"/>
    <property type="molecule type" value="Genomic_DNA"/>
</dbReference>
<evidence type="ECO:0000259" key="1">
    <source>
        <dbReference type="Pfam" id="PF20183"/>
    </source>
</evidence>
<dbReference type="AlphaFoldDB" id="A0A9W4WFM8"/>
<name>A0A9W4WFM8_9PEZI</name>
<dbReference type="Proteomes" id="UP001152533">
    <property type="component" value="Unassembled WGS sequence"/>
</dbReference>
<protein>
    <recommendedName>
        <fullName evidence="1">DUF6546 domain-containing protein</fullName>
    </recommendedName>
</protein>
<organism evidence="2 3">
    <name type="scientific">Colletotrichum noveboracense</name>
    <dbReference type="NCBI Taxonomy" id="2664923"/>
    <lineage>
        <taxon>Eukaryota</taxon>
        <taxon>Fungi</taxon>
        <taxon>Dikarya</taxon>
        <taxon>Ascomycota</taxon>
        <taxon>Pezizomycotina</taxon>
        <taxon>Sordariomycetes</taxon>
        <taxon>Hypocreomycetidae</taxon>
        <taxon>Glomerellales</taxon>
        <taxon>Glomerellaceae</taxon>
        <taxon>Colletotrichum</taxon>
        <taxon>Colletotrichum gloeosporioides species complex</taxon>
    </lineage>
</organism>
<comment type="caution">
    <text evidence="2">The sequence shown here is derived from an EMBL/GenBank/DDBJ whole genome shotgun (WGS) entry which is preliminary data.</text>
</comment>
<sequence>MAGSSAAAIPPNIDWGKWSLGHNIFHEKRWQQILDSQDEDFKRAKLAFLRLEVYAGDLSELVYLRTKVTDDLRKYVQHIWLNAAFRKCECQPDEAEPDAETIQHKKQHVKLLQDAVTHLFKVLADWKEPGPNGNGIAIELSAQSFSYKSHFNFDKSYLGSRDEIGARLKTEVVHKDLGISAFADYTKSVHQDMTFRFCSERMPTLPGVTKFVLRRQFRHSLMSPPEDYASIRDFGLKAIFRTMPNLECLVYEPWRAWDDKNQRLYDLEYKTLFSTLPLGVRNISVFEDNNESYARRIAGVDRLLRVRNPSLGQAVARASQQLKTLSVAFMVEAEDFFTECMGKEGFQWPHLKSLALTSRPLAHNDHNLILDMLKNAAKVAERMPYLNTMTVWFGAKHKAYCLAYHHRDGRSRIAWQGTEPLLHDPVLIEFWATVAGKHRTSFLGFEQPGLSDIDWKLRNKYFAGLAGGLISAQELKSHGDAVFLLGDYLPEDVVDRVSLWQMQQEARVL</sequence>
<dbReference type="Pfam" id="PF20183">
    <property type="entry name" value="DUF6546"/>
    <property type="match status" value="1"/>
</dbReference>
<accession>A0A9W4WFM8</accession>
<feature type="domain" description="DUF6546" evidence="1">
    <location>
        <begin position="276"/>
        <end position="447"/>
    </location>
</feature>
<keyword evidence="3" id="KW-1185">Reference proteome</keyword>
<evidence type="ECO:0000313" key="2">
    <source>
        <dbReference type="EMBL" id="CAI0654357.1"/>
    </source>
</evidence>
<dbReference type="InterPro" id="IPR046676">
    <property type="entry name" value="DUF6546"/>
</dbReference>
<proteinExistence type="predicted"/>
<evidence type="ECO:0000313" key="3">
    <source>
        <dbReference type="Proteomes" id="UP001152533"/>
    </source>
</evidence>